<proteinExistence type="predicted"/>
<evidence type="ECO:0000313" key="1">
    <source>
        <dbReference type="EMBL" id="EMM9724507.1"/>
    </source>
</evidence>
<protein>
    <submittedName>
        <fullName evidence="1">Uncharacterized protein</fullName>
    </submittedName>
</protein>
<gene>
    <name evidence="1" type="ORF">PWL68_004719</name>
</gene>
<dbReference type="AlphaFoldDB" id="A0AAN4JKQ8"/>
<dbReference type="EMBL" id="ABKSHZ030000022">
    <property type="protein sequence ID" value="EMM9724507.1"/>
    <property type="molecule type" value="Genomic_DNA"/>
</dbReference>
<accession>A0AAN4JKQ8</accession>
<reference evidence="1" key="1">
    <citation type="submission" date="2024-02" db="EMBL/GenBank/DDBJ databases">
        <authorList>
            <consortium name="Clinical and Environmental Microbiology Branch: Whole genome sequencing antimicrobial resistance pathogens in the healthcare setting"/>
        </authorList>
    </citation>
    <scope>NUCLEOTIDE SEQUENCE</scope>
    <source>
        <strain evidence="1">2023QG-00028</strain>
    </source>
</reference>
<comment type="caution">
    <text evidence="1">The sequence shown here is derived from an EMBL/GenBank/DDBJ whole genome shotgun (WGS) entry which is preliminary data.</text>
</comment>
<dbReference type="RefSeq" id="WP_000622059.1">
    <property type="nucleotide sequence ID" value="NZ_BFMG01000046.1"/>
</dbReference>
<organism evidence="1">
    <name type="scientific">Escherichia coli</name>
    <dbReference type="NCBI Taxonomy" id="562"/>
    <lineage>
        <taxon>Bacteria</taxon>
        <taxon>Pseudomonadati</taxon>
        <taxon>Pseudomonadota</taxon>
        <taxon>Gammaproteobacteria</taxon>
        <taxon>Enterobacterales</taxon>
        <taxon>Enterobacteriaceae</taxon>
        <taxon>Escherichia</taxon>
    </lineage>
</organism>
<sequence length="160" mass="18315">MISAEGLQRLLNLSEPPSDELIDVYLQFSMIFPRVEQSFFGGFAKGEDSLNYARTLLDAGIKVPNELFHDFKQRYILNGDAQERLDALCFGRERDKRGIVNGLQNDAATDLNTMSTVLKIVIRIRNNLFHGNKDAYLFVDSQEQAQLLRWCVRFLQGLLN</sequence>
<name>A0AAN4JKQ8_ECOLX</name>